<evidence type="ECO:0000256" key="3">
    <source>
        <dbReference type="ARBA" id="ARBA00022777"/>
    </source>
</evidence>
<gene>
    <name evidence="7" type="ORF">C7438_0459</name>
</gene>
<evidence type="ECO:0000256" key="4">
    <source>
        <dbReference type="ARBA" id="ARBA00022840"/>
    </source>
</evidence>
<dbReference type="AlphaFoldDB" id="A0A660L4G9"/>
<dbReference type="Pfam" id="PF04265">
    <property type="entry name" value="TPK_B1_binding"/>
    <property type="match status" value="1"/>
</dbReference>
<dbReference type="EC" id="2.7.6.2" evidence="5"/>
<evidence type="ECO:0000313" key="8">
    <source>
        <dbReference type="Proteomes" id="UP000267019"/>
    </source>
</evidence>
<accession>A0A660L4G9</accession>
<dbReference type="RefSeq" id="WP_121443713.1">
    <property type="nucleotide sequence ID" value="NZ_RBIJ01000001.1"/>
</dbReference>
<comment type="caution">
    <text evidence="7">The sequence shown here is derived from an EMBL/GenBank/DDBJ whole genome shotgun (WGS) entry which is preliminary data.</text>
</comment>
<evidence type="ECO:0000259" key="6">
    <source>
        <dbReference type="SMART" id="SM00983"/>
    </source>
</evidence>
<sequence length="220" mass="24304">MRKAFVVAGGAKEEKDFRSLLWSEGEDAEEVVLIGADEGALWLVERGFRPALAVGDFDTVGDEGVRRLKAAGVPVRTFAREKDATDTDLAVEAAREEFRPGVLVVYGGIGTRFDHTLANVHIVYRLVRSGCQAYLADPHNRIRLLGPGVHVLRSAFPFVSLLPWSEEVRGITLRGFRYPLDNASLAWGTSRGISNELLGREGEIRIREGYLLVVESRDTP</sequence>
<dbReference type="Pfam" id="PF04263">
    <property type="entry name" value="TPK_catalytic"/>
    <property type="match status" value="1"/>
</dbReference>
<dbReference type="EMBL" id="RBIJ01000001">
    <property type="protein sequence ID" value="RKQ88816.1"/>
    <property type="molecule type" value="Genomic_DNA"/>
</dbReference>
<dbReference type="CDD" id="cd07995">
    <property type="entry name" value="TPK"/>
    <property type="match status" value="1"/>
</dbReference>
<dbReference type="SUPFAM" id="SSF63999">
    <property type="entry name" value="Thiamin pyrophosphokinase, catalytic domain"/>
    <property type="match status" value="1"/>
</dbReference>
<evidence type="ECO:0000256" key="2">
    <source>
        <dbReference type="ARBA" id="ARBA00022741"/>
    </source>
</evidence>
<evidence type="ECO:0000256" key="5">
    <source>
        <dbReference type="NCBIfam" id="TIGR01378"/>
    </source>
</evidence>
<dbReference type="GO" id="GO:0005524">
    <property type="term" value="F:ATP binding"/>
    <property type="evidence" value="ECO:0007669"/>
    <property type="project" value="UniProtKB-KW"/>
</dbReference>
<dbReference type="GO" id="GO:0004788">
    <property type="term" value="F:thiamine diphosphokinase activity"/>
    <property type="evidence" value="ECO:0007669"/>
    <property type="project" value="UniProtKB-UniRule"/>
</dbReference>
<protein>
    <recommendedName>
        <fullName evidence="5">Thiamine diphosphokinase</fullName>
        <ecNumber evidence="5">2.7.6.2</ecNumber>
    </recommendedName>
</protein>
<dbReference type="Gene3D" id="3.40.50.10240">
    <property type="entry name" value="Thiamin pyrophosphokinase, catalytic domain"/>
    <property type="match status" value="1"/>
</dbReference>
<dbReference type="InterPro" id="IPR007371">
    <property type="entry name" value="TPK_catalytic"/>
</dbReference>
<dbReference type="InterPro" id="IPR053149">
    <property type="entry name" value="TPK"/>
</dbReference>
<dbReference type="PANTHER" id="PTHR41299:SF1">
    <property type="entry name" value="THIAMINE PYROPHOSPHOKINASE"/>
    <property type="match status" value="1"/>
</dbReference>
<keyword evidence="1" id="KW-0808">Transferase</keyword>
<keyword evidence="3 7" id="KW-0418">Kinase</keyword>
<name>A0A660L4G9_9BACL</name>
<dbReference type="InterPro" id="IPR036759">
    <property type="entry name" value="TPK_catalytic_sf"/>
</dbReference>
<dbReference type="InterPro" id="IPR036371">
    <property type="entry name" value="TPK_B1-bd_sf"/>
</dbReference>
<keyword evidence="8" id="KW-1185">Reference proteome</keyword>
<dbReference type="GO" id="GO:0016301">
    <property type="term" value="F:kinase activity"/>
    <property type="evidence" value="ECO:0007669"/>
    <property type="project" value="UniProtKB-KW"/>
</dbReference>
<dbReference type="GO" id="GO:0009229">
    <property type="term" value="P:thiamine diphosphate biosynthetic process"/>
    <property type="evidence" value="ECO:0007669"/>
    <property type="project" value="InterPro"/>
</dbReference>
<dbReference type="PANTHER" id="PTHR41299">
    <property type="entry name" value="THIAMINE PYROPHOSPHOKINASE"/>
    <property type="match status" value="1"/>
</dbReference>
<proteinExistence type="predicted"/>
<dbReference type="InterPro" id="IPR006282">
    <property type="entry name" value="Thi_PPkinase"/>
</dbReference>
<dbReference type="GO" id="GO:0006772">
    <property type="term" value="P:thiamine metabolic process"/>
    <property type="evidence" value="ECO:0007669"/>
    <property type="project" value="UniProtKB-UniRule"/>
</dbReference>
<organism evidence="7 8">
    <name type="scientific">Brockia lithotrophica</name>
    <dbReference type="NCBI Taxonomy" id="933949"/>
    <lineage>
        <taxon>Bacteria</taxon>
        <taxon>Bacillati</taxon>
        <taxon>Bacillota</taxon>
        <taxon>Bacilli</taxon>
        <taxon>Bacillales</taxon>
        <taxon>Bacillales Family X. Incertae Sedis</taxon>
        <taxon>Brockia</taxon>
    </lineage>
</organism>
<keyword evidence="4" id="KW-0067">ATP-binding</keyword>
<keyword evidence="2" id="KW-0547">Nucleotide-binding</keyword>
<dbReference type="SUPFAM" id="SSF63862">
    <property type="entry name" value="Thiamin pyrophosphokinase, substrate-binding domain"/>
    <property type="match status" value="1"/>
</dbReference>
<dbReference type="SMART" id="SM00983">
    <property type="entry name" value="TPK_B1_binding"/>
    <property type="match status" value="1"/>
</dbReference>
<dbReference type="Proteomes" id="UP000267019">
    <property type="component" value="Unassembled WGS sequence"/>
</dbReference>
<dbReference type="GO" id="GO:0030975">
    <property type="term" value="F:thiamine binding"/>
    <property type="evidence" value="ECO:0007669"/>
    <property type="project" value="InterPro"/>
</dbReference>
<reference evidence="7 8" key="1">
    <citation type="submission" date="2018-10" db="EMBL/GenBank/DDBJ databases">
        <title>Genomic Encyclopedia of Type Strains, Phase IV (KMG-IV): sequencing the most valuable type-strain genomes for metagenomic binning, comparative biology and taxonomic classification.</title>
        <authorList>
            <person name="Goeker M."/>
        </authorList>
    </citation>
    <scope>NUCLEOTIDE SEQUENCE [LARGE SCALE GENOMIC DNA]</scope>
    <source>
        <strain evidence="7 8">DSM 22653</strain>
    </source>
</reference>
<dbReference type="InterPro" id="IPR007373">
    <property type="entry name" value="Thiamin_PyroPKinase_B1-bd"/>
</dbReference>
<feature type="domain" description="Thiamin pyrophosphokinase thiamin-binding" evidence="6">
    <location>
        <begin position="148"/>
        <end position="212"/>
    </location>
</feature>
<dbReference type="NCBIfam" id="TIGR01378">
    <property type="entry name" value="thi_PPkinase"/>
    <property type="match status" value="1"/>
</dbReference>
<dbReference type="OrthoDB" id="9804377at2"/>
<evidence type="ECO:0000313" key="7">
    <source>
        <dbReference type="EMBL" id="RKQ88816.1"/>
    </source>
</evidence>
<evidence type="ECO:0000256" key="1">
    <source>
        <dbReference type="ARBA" id="ARBA00022679"/>
    </source>
</evidence>